<evidence type="ECO:0000313" key="2">
    <source>
        <dbReference type="EMBL" id="KAF3449865.1"/>
    </source>
</evidence>
<name>A0A8K0HDJ5_9ROSA</name>
<dbReference type="AlphaFoldDB" id="A0A8K0HDJ5"/>
<keyword evidence="3" id="KW-1185">Reference proteome</keyword>
<sequence>MEKDTQFLDASAKLLNEIVGTNQIVEELQKWCKDYESHLPRDKVIRFLNISSDGERDESAGPSDHNQNAPETATSSPSMKKDTRFLHTSEKLVKEIAGTNEIVEELQKWCKDYESHLPRDKVTRFLNISVMYLVDKEAEILKILMELLNWCIDNGNFNPRESRMTV</sequence>
<dbReference type="EMBL" id="VOIH02000003">
    <property type="protein sequence ID" value="KAF3449865.1"/>
    <property type="molecule type" value="Genomic_DNA"/>
</dbReference>
<feature type="compositionally biased region" description="Polar residues" evidence="1">
    <location>
        <begin position="64"/>
        <end position="78"/>
    </location>
</feature>
<proteinExistence type="predicted"/>
<feature type="region of interest" description="Disordered" evidence="1">
    <location>
        <begin position="54"/>
        <end position="82"/>
    </location>
</feature>
<comment type="caution">
    <text evidence="2">The sequence shown here is derived from an EMBL/GenBank/DDBJ whole genome shotgun (WGS) entry which is preliminary data.</text>
</comment>
<accession>A0A8K0HDJ5</accession>
<organism evidence="2 3">
    <name type="scientific">Rhamnella rubrinervis</name>
    <dbReference type="NCBI Taxonomy" id="2594499"/>
    <lineage>
        <taxon>Eukaryota</taxon>
        <taxon>Viridiplantae</taxon>
        <taxon>Streptophyta</taxon>
        <taxon>Embryophyta</taxon>
        <taxon>Tracheophyta</taxon>
        <taxon>Spermatophyta</taxon>
        <taxon>Magnoliopsida</taxon>
        <taxon>eudicotyledons</taxon>
        <taxon>Gunneridae</taxon>
        <taxon>Pentapetalae</taxon>
        <taxon>rosids</taxon>
        <taxon>fabids</taxon>
        <taxon>Rosales</taxon>
        <taxon>Rhamnaceae</taxon>
        <taxon>rhamnoid group</taxon>
        <taxon>Rhamneae</taxon>
        <taxon>Rhamnella</taxon>
    </lineage>
</organism>
<evidence type="ECO:0000313" key="3">
    <source>
        <dbReference type="Proteomes" id="UP000796880"/>
    </source>
</evidence>
<gene>
    <name evidence="2" type="ORF">FNV43_RR05944</name>
</gene>
<protein>
    <submittedName>
        <fullName evidence="2">Uncharacterized protein</fullName>
    </submittedName>
</protein>
<reference evidence="2" key="1">
    <citation type="submission" date="2020-03" db="EMBL/GenBank/DDBJ databases">
        <title>A high-quality chromosome-level genome assembly of a woody plant with both climbing and erect habits, Rhamnella rubrinervis.</title>
        <authorList>
            <person name="Lu Z."/>
            <person name="Yang Y."/>
            <person name="Zhu X."/>
            <person name="Sun Y."/>
        </authorList>
    </citation>
    <scope>NUCLEOTIDE SEQUENCE</scope>
    <source>
        <strain evidence="2">BYM</strain>
        <tissue evidence="2">Leaf</tissue>
    </source>
</reference>
<evidence type="ECO:0000256" key="1">
    <source>
        <dbReference type="SAM" id="MobiDB-lite"/>
    </source>
</evidence>
<dbReference type="Proteomes" id="UP000796880">
    <property type="component" value="Unassembled WGS sequence"/>
</dbReference>